<dbReference type="EMBL" id="BOQP01000016">
    <property type="protein sequence ID" value="GIM73133.1"/>
    <property type="molecule type" value="Genomic_DNA"/>
</dbReference>
<organism evidence="2 3">
    <name type="scientific">Winogradskya consettensis</name>
    <dbReference type="NCBI Taxonomy" id="113560"/>
    <lineage>
        <taxon>Bacteria</taxon>
        <taxon>Bacillati</taxon>
        <taxon>Actinomycetota</taxon>
        <taxon>Actinomycetes</taxon>
        <taxon>Micromonosporales</taxon>
        <taxon>Micromonosporaceae</taxon>
        <taxon>Winogradskya</taxon>
    </lineage>
</organism>
<sequence>MTDEQLDRMIADADPYRSGTAAGLGGADRSLLEEIVSQPVRHPFRARRGMGSGLAAAGVAAAVLAVAVGAALLNRNEPVGEYAAPSATSTTTAADFSAMVLKAAERNPRLLIGEPGWTVTNVNGFADDSGSITFTNGEHELGMDWSPAELYPDFYQDRLDVSEPVEVEVAGTKADIFTYSKDDFAVMLHPRGTTYVEMRTSSGWTRAQFEQVIADVKQVDVQSWLAAMPPEIVTPDRVDTRLAEVLTGVPVPPGFSMTDLSALGTNDAYQFGARVTGRIGCGWIHEWIRAKKVGDQVSQQRAAAAMSGSHHWKVLNDMNAEGDWPDIFWEYADQLAAGKMPKGYESGLGCE</sequence>
<comment type="caution">
    <text evidence="2">The sequence shown here is derived from an EMBL/GenBank/DDBJ whole genome shotgun (WGS) entry which is preliminary data.</text>
</comment>
<reference evidence="2" key="1">
    <citation type="submission" date="2021-03" db="EMBL/GenBank/DDBJ databases">
        <title>Whole genome shotgun sequence of Actinoplanes consettensis NBRC 14913.</title>
        <authorList>
            <person name="Komaki H."/>
            <person name="Tamura T."/>
        </authorList>
    </citation>
    <scope>NUCLEOTIDE SEQUENCE</scope>
    <source>
        <strain evidence="2">NBRC 14913</strain>
    </source>
</reference>
<evidence type="ECO:0000256" key="1">
    <source>
        <dbReference type="SAM" id="Phobius"/>
    </source>
</evidence>
<accession>A0A919SLH3</accession>
<name>A0A919SLH3_9ACTN</name>
<gene>
    <name evidence="2" type="ORF">Aco04nite_33790</name>
</gene>
<evidence type="ECO:0000313" key="2">
    <source>
        <dbReference type="EMBL" id="GIM73133.1"/>
    </source>
</evidence>
<protein>
    <submittedName>
        <fullName evidence="2">Uncharacterized protein</fullName>
    </submittedName>
</protein>
<keyword evidence="3" id="KW-1185">Reference proteome</keyword>
<dbReference type="RefSeq" id="WP_212998152.1">
    <property type="nucleotide sequence ID" value="NZ_BAAATW010000007.1"/>
</dbReference>
<keyword evidence="1" id="KW-0812">Transmembrane</keyword>
<dbReference type="Proteomes" id="UP000680865">
    <property type="component" value="Unassembled WGS sequence"/>
</dbReference>
<feature type="transmembrane region" description="Helical" evidence="1">
    <location>
        <begin position="54"/>
        <end position="73"/>
    </location>
</feature>
<keyword evidence="1" id="KW-0472">Membrane</keyword>
<evidence type="ECO:0000313" key="3">
    <source>
        <dbReference type="Proteomes" id="UP000680865"/>
    </source>
</evidence>
<keyword evidence="1" id="KW-1133">Transmembrane helix</keyword>
<dbReference type="AlphaFoldDB" id="A0A919SLH3"/>
<proteinExistence type="predicted"/>